<sequence>MADTQTLVTIALALITIILFGWVIILERRMRRLLVGKNAQTLEDTIITIRDGIYALSHAHKESKTRIEDLDRRVKRSMQGVETVRFNAFGDAGSKQSFAIGILNEEGDGVVLSSLYARDRMSIFAKPIKAHASEHELTEEERSAIERARR</sequence>
<evidence type="ECO:0008006" key="4">
    <source>
        <dbReference type="Google" id="ProtNLM"/>
    </source>
</evidence>
<dbReference type="InterPro" id="IPR027981">
    <property type="entry name" value="DUF4446"/>
</dbReference>
<organism evidence="2 3">
    <name type="scientific">Candidatus Yonathbacteria bacterium RIFOXYD1_FULL_52_36</name>
    <dbReference type="NCBI Taxonomy" id="1802730"/>
    <lineage>
        <taxon>Bacteria</taxon>
        <taxon>Candidatus Yonathiibacteriota</taxon>
    </lineage>
</organism>
<gene>
    <name evidence="2" type="ORF">A2591_00200</name>
</gene>
<accession>A0A1G2SKH7</accession>
<protein>
    <recommendedName>
        <fullName evidence="4">DUF4446 domain-containing protein</fullName>
    </recommendedName>
</protein>
<reference evidence="2 3" key="1">
    <citation type="journal article" date="2016" name="Nat. Commun.">
        <title>Thousands of microbial genomes shed light on interconnected biogeochemical processes in an aquifer system.</title>
        <authorList>
            <person name="Anantharaman K."/>
            <person name="Brown C.T."/>
            <person name="Hug L.A."/>
            <person name="Sharon I."/>
            <person name="Castelle C.J."/>
            <person name="Probst A.J."/>
            <person name="Thomas B.C."/>
            <person name="Singh A."/>
            <person name="Wilkins M.J."/>
            <person name="Karaoz U."/>
            <person name="Brodie E.L."/>
            <person name="Williams K.H."/>
            <person name="Hubbard S.S."/>
            <person name="Banfield J.F."/>
        </authorList>
    </citation>
    <scope>NUCLEOTIDE SEQUENCE [LARGE SCALE GENOMIC DNA]</scope>
</reference>
<keyword evidence="1" id="KW-0472">Membrane</keyword>
<dbReference type="EMBL" id="MHUZ01000021">
    <property type="protein sequence ID" value="OHA85575.1"/>
    <property type="molecule type" value="Genomic_DNA"/>
</dbReference>
<keyword evidence="1" id="KW-1133">Transmembrane helix</keyword>
<dbReference type="Proteomes" id="UP000178168">
    <property type="component" value="Unassembled WGS sequence"/>
</dbReference>
<feature type="transmembrane region" description="Helical" evidence="1">
    <location>
        <begin position="6"/>
        <end position="26"/>
    </location>
</feature>
<dbReference type="Pfam" id="PF14584">
    <property type="entry name" value="DUF4446"/>
    <property type="match status" value="1"/>
</dbReference>
<evidence type="ECO:0000313" key="3">
    <source>
        <dbReference type="Proteomes" id="UP000178168"/>
    </source>
</evidence>
<dbReference type="STRING" id="1802730.A2591_00200"/>
<dbReference type="AlphaFoldDB" id="A0A1G2SKH7"/>
<name>A0A1G2SKH7_9BACT</name>
<evidence type="ECO:0000256" key="1">
    <source>
        <dbReference type="SAM" id="Phobius"/>
    </source>
</evidence>
<keyword evidence="1" id="KW-0812">Transmembrane</keyword>
<evidence type="ECO:0000313" key="2">
    <source>
        <dbReference type="EMBL" id="OHA85575.1"/>
    </source>
</evidence>
<proteinExistence type="predicted"/>
<comment type="caution">
    <text evidence="2">The sequence shown here is derived from an EMBL/GenBank/DDBJ whole genome shotgun (WGS) entry which is preliminary data.</text>
</comment>